<reference evidence="1 2" key="1">
    <citation type="journal article" date="2017" name="Int. J. Syst. Evol. Microbiol.">
        <title>Mycobacterium talmoniae sp. nov., a slowly growing mycobacterium isolated from human respiratory samples.</title>
        <authorList>
            <person name="Davidson R.M."/>
            <person name="DeGroote M.A."/>
            <person name="Marola J.L."/>
            <person name="Buss S."/>
            <person name="Jones V."/>
            <person name="McNeil M.R."/>
            <person name="Freifeld A.G."/>
            <person name="Elaine Epperson L."/>
            <person name="Hasan N.A."/>
            <person name="Jackson M."/>
            <person name="Iwen P.C."/>
            <person name="Salfinger M."/>
            <person name="Strong M."/>
        </authorList>
    </citation>
    <scope>NUCLEOTIDE SEQUENCE [LARGE SCALE GENOMIC DNA]</scope>
    <source>
        <strain evidence="1 2">ATCC BAA-2683</strain>
    </source>
</reference>
<comment type="caution">
    <text evidence="1">The sequence shown here is derived from an EMBL/GenBank/DDBJ whole genome shotgun (WGS) entry which is preliminary data.</text>
</comment>
<evidence type="ECO:0000313" key="1">
    <source>
        <dbReference type="EMBL" id="PQM47083.1"/>
    </source>
</evidence>
<dbReference type="EMBL" id="PPEA01000395">
    <property type="protein sequence ID" value="PQM47083.1"/>
    <property type="molecule type" value="Genomic_DNA"/>
</dbReference>
<gene>
    <name evidence="1" type="ORF">C1Y40_02729</name>
</gene>
<dbReference type="Proteomes" id="UP000238296">
    <property type="component" value="Unassembled WGS sequence"/>
</dbReference>
<proteinExistence type="predicted"/>
<dbReference type="AlphaFoldDB" id="A0A2S8BKD7"/>
<sequence>MNARRSSGRDSRISASLPCPTMTCISRPIPESLSSSCTSIKRQLLPLISYSLPPSRNIRRVMATSAYSMGSALSELSMVTVTSARPSGAREEVPAKMTSSILPPRSVLAPCSPITQASASTTLDLPEPLGPTTAVMPGSKRRVVGEAKDLKPFSVRLLRCTTCQTTARAATAR</sequence>
<accession>A0A2S8BKD7</accession>
<protein>
    <submittedName>
        <fullName evidence="1">Uncharacterized protein</fullName>
    </submittedName>
</protein>
<name>A0A2S8BKD7_9MYCO</name>
<evidence type="ECO:0000313" key="2">
    <source>
        <dbReference type="Proteomes" id="UP000238296"/>
    </source>
</evidence>
<organism evidence="1 2">
    <name type="scientific">Mycobacterium talmoniae</name>
    <dbReference type="NCBI Taxonomy" id="1858794"/>
    <lineage>
        <taxon>Bacteria</taxon>
        <taxon>Bacillati</taxon>
        <taxon>Actinomycetota</taxon>
        <taxon>Actinomycetes</taxon>
        <taxon>Mycobacteriales</taxon>
        <taxon>Mycobacteriaceae</taxon>
        <taxon>Mycobacterium</taxon>
    </lineage>
</organism>